<dbReference type="PANTHER" id="PTHR11618:SF13">
    <property type="entry name" value="TRANSCRIPTION INITIATION FACTOR IIB"/>
    <property type="match status" value="1"/>
</dbReference>
<dbReference type="Pfam" id="PF08271">
    <property type="entry name" value="Zn_Ribbon_TF"/>
    <property type="match status" value="1"/>
</dbReference>
<dbReference type="OrthoDB" id="25790at2759"/>
<dbReference type="GO" id="GO:0070897">
    <property type="term" value="P:transcription preinitiation complex assembly"/>
    <property type="evidence" value="ECO:0007669"/>
    <property type="project" value="InterPro"/>
</dbReference>
<dbReference type="Gene3D" id="1.10.472.170">
    <property type="match status" value="1"/>
</dbReference>
<proteinExistence type="inferred from homology"/>
<dbReference type="Proteomes" id="UP000515125">
    <property type="component" value="Unplaced"/>
</dbReference>
<dbReference type="InterPro" id="IPR036915">
    <property type="entry name" value="Cyclin-like_sf"/>
</dbReference>
<sequence length="551" mass="58181">MQSMQPPSKLQRTGSIGGASGPPATTSVSFSVSPIPGVITAAPPVRLDSTSSVNSSSGDGTASVPAGLWNVSSLGASSSGVRGVPAASGVPAGISPGAPSAGAAASRRRFNLYASSKRNLCCPFCTPSGGSGSTIVLDSSSGDQLCRDCGYVLEERVLNEEQEWRSFSAETSGGAPKGADRNRVGEALDGWLEDGGIGTSMLIGGGSSSKGLGSGRRLQMLHEAATGGSGAGESGSRDRQLRAAFSYLRLIGEAFSFRDHVLERAKEIAKELLDAGHLRSRSTAVSMLAITYLACREAGATRTVRELVVYDRSISEKELGKAINRIKRQLPMRGGTNNAETATHLLPRYCSRLQLSMHISDVAEYVAKRATQIFVCSHRPNSVAAAAIWLVVQLLSSSSNPQQPLLLPKASEIASVTGAGEHTLRTICKDMLDVAEHLLPSEFQPTIEGGIEALRARTGRKRKASRLGEWPPNSGTLFVLHQKPSKKPFPLKPLKGRALTATGRAQCATIHLSQTGVLFRAWNHAVVHGIMPSCMDSCRWQSDSYTVCADT</sequence>
<evidence type="ECO:0000256" key="1">
    <source>
        <dbReference type="ARBA" id="ARBA00010857"/>
    </source>
</evidence>
<evidence type="ECO:0000256" key="5">
    <source>
        <dbReference type="ARBA" id="ARBA00031706"/>
    </source>
</evidence>
<dbReference type="RefSeq" id="XP_022593278.2">
    <property type="nucleotide sequence ID" value="XM_022735346.2"/>
</dbReference>
<keyword evidence="3" id="KW-0805">Transcription regulation</keyword>
<dbReference type="GeneID" id="34622168"/>
<dbReference type="InterPro" id="IPR000812">
    <property type="entry name" value="TFIIB"/>
</dbReference>
<organism evidence="9 10">
    <name type="scientific">Cyclospora cayetanensis</name>
    <dbReference type="NCBI Taxonomy" id="88456"/>
    <lineage>
        <taxon>Eukaryota</taxon>
        <taxon>Sar</taxon>
        <taxon>Alveolata</taxon>
        <taxon>Apicomplexa</taxon>
        <taxon>Conoidasida</taxon>
        <taxon>Coccidia</taxon>
        <taxon>Eucoccidiorida</taxon>
        <taxon>Eimeriorina</taxon>
        <taxon>Eimeriidae</taxon>
        <taxon>Cyclospora</taxon>
    </lineage>
</organism>
<feature type="compositionally biased region" description="Low complexity" evidence="7">
    <location>
        <begin position="85"/>
        <end position="102"/>
    </location>
</feature>
<dbReference type="SUPFAM" id="SSF47954">
    <property type="entry name" value="Cyclin-like"/>
    <property type="match status" value="2"/>
</dbReference>
<reference evidence="10" key="1">
    <citation type="submission" date="2025-08" db="UniProtKB">
        <authorList>
            <consortium name="RefSeq"/>
        </authorList>
    </citation>
    <scope>IDENTIFICATION</scope>
</reference>
<dbReference type="GO" id="GO:0005634">
    <property type="term" value="C:nucleus"/>
    <property type="evidence" value="ECO:0007669"/>
    <property type="project" value="TreeGrafter"/>
</dbReference>
<evidence type="ECO:0000256" key="2">
    <source>
        <dbReference type="ARBA" id="ARBA00022737"/>
    </source>
</evidence>
<dbReference type="PROSITE" id="PS51134">
    <property type="entry name" value="ZF_TFIIB"/>
    <property type="match status" value="1"/>
</dbReference>
<evidence type="ECO:0000256" key="3">
    <source>
        <dbReference type="ARBA" id="ARBA00023015"/>
    </source>
</evidence>
<evidence type="ECO:0000313" key="9">
    <source>
        <dbReference type="Proteomes" id="UP000515125"/>
    </source>
</evidence>
<dbReference type="GO" id="GO:0097550">
    <property type="term" value="C:transcription preinitiation complex"/>
    <property type="evidence" value="ECO:0007669"/>
    <property type="project" value="TreeGrafter"/>
</dbReference>
<feature type="domain" description="TFIIB-type" evidence="8">
    <location>
        <begin position="116"/>
        <end position="154"/>
    </location>
</feature>
<accession>A0A6P5WEE9</accession>
<evidence type="ECO:0000256" key="7">
    <source>
        <dbReference type="SAM" id="MobiDB-lite"/>
    </source>
</evidence>
<dbReference type="InterPro" id="IPR013763">
    <property type="entry name" value="Cyclin-like_dom"/>
</dbReference>
<dbReference type="InterPro" id="IPR013150">
    <property type="entry name" value="TFIIB_cyclin"/>
</dbReference>
<dbReference type="PANTHER" id="PTHR11618">
    <property type="entry name" value="TRANSCRIPTION INITIATION FACTOR IIB-RELATED"/>
    <property type="match status" value="1"/>
</dbReference>
<keyword evidence="6" id="KW-0479">Metal-binding</keyword>
<dbReference type="PRINTS" id="PR00685">
    <property type="entry name" value="TIFACTORIIB"/>
</dbReference>
<evidence type="ECO:0000256" key="4">
    <source>
        <dbReference type="ARBA" id="ARBA00023163"/>
    </source>
</evidence>
<gene>
    <name evidence="10" type="primary">LOC34622168</name>
</gene>
<comment type="similarity">
    <text evidence="1">Belongs to the TFIIB family.</text>
</comment>
<feature type="compositionally biased region" description="Polar residues" evidence="7">
    <location>
        <begin position="1"/>
        <end position="14"/>
    </location>
</feature>
<evidence type="ECO:0000256" key="6">
    <source>
        <dbReference type="PROSITE-ProRule" id="PRU00469"/>
    </source>
</evidence>
<dbReference type="SMART" id="SM00385">
    <property type="entry name" value="CYCLIN"/>
    <property type="match status" value="2"/>
</dbReference>
<keyword evidence="6" id="KW-0862">Zinc</keyword>
<feature type="region of interest" description="Disordered" evidence="7">
    <location>
        <begin position="80"/>
        <end position="102"/>
    </location>
</feature>
<dbReference type="Pfam" id="PF00382">
    <property type="entry name" value="TFIIB"/>
    <property type="match status" value="1"/>
</dbReference>
<keyword evidence="6" id="KW-0863">Zinc-finger</keyword>
<evidence type="ECO:0000313" key="10">
    <source>
        <dbReference type="RefSeq" id="XP_022593278.2"/>
    </source>
</evidence>
<keyword evidence="9" id="KW-1185">Reference proteome</keyword>
<name>A0A6P5WEE9_9EIME</name>
<dbReference type="GO" id="GO:0017025">
    <property type="term" value="F:TBP-class protein binding"/>
    <property type="evidence" value="ECO:0007669"/>
    <property type="project" value="InterPro"/>
</dbReference>
<dbReference type="SUPFAM" id="SSF57783">
    <property type="entry name" value="Zinc beta-ribbon"/>
    <property type="match status" value="1"/>
</dbReference>
<keyword evidence="4" id="KW-0804">Transcription</keyword>
<keyword evidence="2" id="KW-0677">Repeat</keyword>
<dbReference type="GO" id="GO:0008270">
    <property type="term" value="F:zinc ion binding"/>
    <property type="evidence" value="ECO:0007669"/>
    <property type="project" value="UniProtKB-KW"/>
</dbReference>
<dbReference type="Gene3D" id="1.10.472.10">
    <property type="entry name" value="Cyclin-like"/>
    <property type="match status" value="1"/>
</dbReference>
<evidence type="ECO:0000259" key="8">
    <source>
        <dbReference type="PROSITE" id="PS51134"/>
    </source>
</evidence>
<dbReference type="InterPro" id="IPR013137">
    <property type="entry name" value="Znf_TFIIB"/>
</dbReference>
<dbReference type="AlphaFoldDB" id="A0A6P5WEE9"/>
<feature type="region of interest" description="Disordered" evidence="7">
    <location>
        <begin position="1"/>
        <end position="29"/>
    </location>
</feature>
<protein>
    <recommendedName>
        <fullName evidence="5">General transcription factor TFIIB</fullName>
    </recommendedName>
</protein>